<dbReference type="EMBL" id="JAAGNC010000126">
    <property type="protein sequence ID" value="NEC58797.1"/>
    <property type="molecule type" value="Genomic_DNA"/>
</dbReference>
<dbReference type="SUPFAM" id="SSF56801">
    <property type="entry name" value="Acetyl-CoA synthetase-like"/>
    <property type="match status" value="1"/>
</dbReference>
<dbReference type="InterPro" id="IPR000873">
    <property type="entry name" value="AMP-dep_synth/lig_dom"/>
</dbReference>
<sequence>MHIHDLVTAHAQRTPDRLAVVSSAERITYRDLDARANQLARRLRDRQVRPGDKVGVQIARSPLSVIAALGVLKTGAAYVPLDVDYPPRRVAAMLEQSGSCVVVSPPERRGGPFRLTDLAFREPSGSRVGLAPPTRRCCSPRDRRVPLKPSGCRIERSCA</sequence>
<dbReference type="Gene3D" id="3.40.50.12780">
    <property type="entry name" value="N-terminal domain of ligase-like"/>
    <property type="match status" value="1"/>
</dbReference>
<accession>A0ABX0BX54</accession>
<dbReference type="PANTHER" id="PTHR45527:SF1">
    <property type="entry name" value="FATTY ACID SYNTHASE"/>
    <property type="match status" value="1"/>
</dbReference>
<organism evidence="2 3">
    <name type="scientific">Amycolatopsis rubida</name>
    <dbReference type="NCBI Taxonomy" id="112413"/>
    <lineage>
        <taxon>Bacteria</taxon>
        <taxon>Bacillati</taxon>
        <taxon>Actinomycetota</taxon>
        <taxon>Actinomycetes</taxon>
        <taxon>Pseudonocardiales</taxon>
        <taxon>Pseudonocardiaceae</taxon>
        <taxon>Amycolatopsis</taxon>
    </lineage>
</organism>
<evidence type="ECO:0000259" key="1">
    <source>
        <dbReference type="Pfam" id="PF00501"/>
    </source>
</evidence>
<reference evidence="2 3" key="1">
    <citation type="submission" date="2020-01" db="EMBL/GenBank/DDBJ databases">
        <title>Insect and environment-associated Actinomycetes.</title>
        <authorList>
            <person name="Currrie C."/>
            <person name="Chevrette M."/>
            <person name="Carlson C."/>
            <person name="Stubbendieck R."/>
            <person name="Wendt-Pienkowski E."/>
        </authorList>
    </citation>
    <scope>NUCLEOTIDE SEQUENCE [LARGE SCALE GENOMIC DNA]</scope>
    <source>
        <strain evidence="2 3">SID8386</strain>
    </source>
</reference>
<evidence type="ECO:0000313" key="2">
    <source>
        <dbReference type="EMBL" id="NEC58797.1"/>
    </source>
</evidence>
<name>A0ABX0BX54_9PSEU</name>
<comment type="caution">
    <text evidence="2">The sequence shown here is derived from an EMBL/GenBank/DDBJ whole genome shotgun (WGS) entry which is preliminary data.</text>
</comment>
<dbReference type="InterPro" id="IPR042099">
    <property type="entry name" value="ANL_N_sf"/>
</dbReference>
<dbReference type="Proteomes" id="UP000470404">
    <property type="component" value="Unassembled WGS sequence"/>
</dbReference>
<protein>
    <submittedName>
        <fullName evidence="2">Amino acid adenylation domain-containing protein</fullName>
    </submittedName>
</protein>
<dbReference type="PANTHER" id="PTHR45527">
    <property type="entry name" value="NONRIBOSOMAL PEPTIDE SYNTHETASE"/>
    <property type="match status" value="1"/>
</dbReference>
<feature type="domain" description="AMP-dependent synthetase/ligase" evidence="1">
    <location>
        <begin position="9"/>
        <end position="104"/>
    </location>
</feature>
<dbReference type="RefSeq" id="WP_067588585.1">
    <property type="nucleotide sequence ID" value="NZ_JAAGNC010000126.1"/>
</dbReference>
<gene>
    <name evidence="2" type="ORF">G3I59_25150</name>
</gene>
<keyword evidence="3" id="KW-1185">Reference proteome</keyword>
<proteinExistence type="predicted"/>
<dbReference type="Pfam" id="PF00501">
    <property type="entry name" value="AMP-binding"/>
    <property type="match status" value="1"/>
</dbReference>
<evidence type="ECO:0000313" key="3">
    <source>
        <dbReference type="Proteomes" id="UP000470404"/>
    </source>
</evidence>